<evidence type="ECO:0000256" key="7">
    <source>
        <dbReference type="RuleBase" id="RU363032"/>
    </source>
</evidence>
<evidence type="ECO:0000313" key="9">
    <source>
        <dbReference type="EMBL" id="GLX71014.1"/>
    </source>
</evidence>
<dbReference type="RefSeq" id="WP_284241830.1">
    <property type="nucleotide sequence ID" value="NZ_BSSQ01000024.1"/>
</dbReference>
<dbReference type="PROSITE" id="PS50928">
    <property type="entry name" value="ABC_TM1"/>
    <property type="match status" value="1"/>
</dbReference>
<comment type="caution">
    <text evidence="9">The sequence shown here is derived from an EMBL/GenBank/DDBJ whole genome shotgun (WGS) entry which is preliminary data.</text>
</comment>
<accession>A0ABQ6GJ84</accession>
<feature type="transmembrane region" description="Helical" evidence="7">
    <location>
        <begin position="102"/>
        <end position="121"/>
    </location>
</feature>
<dbReference type="Proteomes" id="UP001157114">
    <property type="component" value="Unassembled WGS sequence"/>
</dbReference>
<evidence type="ECO:0000313" key="10">
    <source>
        <dbReference type="Proteomes" id="UP001157114"/>
    </source>
</evidence>
<keyword evidence="3" id="KW-1003">Cell membrane</keyword>
<evidence type="ECO:0000256" key="6">
    <source>
        <dbReference type="ARBA" id="ARBA00023136"/>
    </source>
</evidence>
<protein>
    <submittedName>
        <fullName evidence="9">Protein LplB</fullName>
    </submittedName>
</protein>
<feature type="transmembrane region" description="Helical" evidence="7">
    <location>
        <begin position="228"/>
        <end position="252"/>
    </location>
</feature>
<evidence type="ECO:0000256" key="4">
    <source>
        <dbReference type="ARBA" id="ARBA00022692"/>
    </source>
</evidence>
<dbReference type="Pfam" id="PF00528">
    <property type="entry name" value="BPD_transp_1"/>
    <property type="match status" value="1"/>
</dbReference>
<feature type="transmembrane region" description="Helical" evidence="7">
    <location>
        <begin position="141"/>
        <end position="165"/>
    </location>
</feature>
<comment type="similarity">
    <text evidence="7">Belongs to the binding-protein-dependent transport system permease family.</text>
</comment>
<dbReference type="InterPro" id="IPR000515">
    <property type="entry name" value="MetI-like"/>
</dbReference>
<sequence length="324" mass="36982">MKSSASQSIYANPAQVQVPVRKKRKFKNVMKRYGSLYALFVPVLAYYVIFHYAPMIGGIIAFKDYNFMDGIYGSPWAGLKHFNRFIENGDFWVVFNNTIVLAFYRTLFGFPAPILFAVLMYEMRFAKWRRVFQTISYLPHFVSWVVVYGLMYNFFSETGLINALLKSAFGDTVPFLSSTEYFRTMFVGSALWKEIGWNAIIFLAALTKVDPHLYEASAMDGANRMQRLWHITLPGIRSVISIMFIMSLGGLLSVSFEQVLVMINPQVSSVAEVLDYYIYRVGLLNINNFSYAAAVGFFRSVIALLLVVIANRLAKKIDEEGGIW</sequence>
<keyword evidence="2 7" id="KW-0813">Transport</keyword>
<keyword evidence="5 7" id="KW-1133">Transmembrane helix</keyword>
<evidence type="ECO:0000256" key="3">
    <source>
        <dbReference type="ARBA" id="ARBA00022475"/>
    </source>
</evidence>
<comment type="subcellular location">
    <subcellularLocation>
        <location evidence="1 7">Cell membrane</location>
        <topology evidence="1 7">Multi-pass membrane protein</topology>
    </subcellularLocation>
</comment>
<feature type="transmembrane region" description="Helical" evidence="7">
    <location>
        <begin position="289"/>
        <end position="310"/>
    </location>
</feature>
<keyword evidence="6 7" id="KW-0472">Membrane</keyword>
<evidence type="ECO:0000256" key="2">
    <source>
        <dbReference type="ARBA" id="ARBA00022448"/>
    </source>
</evidence>
<reference evidence="9 10" key="1">
    <citation type="submission" date="2023-03" db="EMBL/GenBank/DDBJ databases">
        <title>Draft genome sequence of the bacteria which degrade cell wall of Tricholomamatutake.</title>
        <authorList>
            <person name="Konishi Y."/>
            <person name="Fukuta Y."/>
            <person name="Shirasaka N."/>
        </authorList>
    </citation>
    <scope>NUCLEOTIDE SEQUENCE [LARGE SCALE GENOMIC DNA]</scope>
    <source>
        <strain evidence="10">mu1</strain>
    </source>
</reference>
<feature type="transmembrane region" description="Helical" evidence="7">
    <location>
        <begin position="185"/>
        <end position="207"/>
    </location>
</feature>
<keyword evidence="4 7" id="KW-0812">Transmembrane</keyword>
<feature type="domain" description="ABC transmembrane type-1" evidence="8">
    <location>
        <begin position="95"/>
        <end position="310"/>
    </location>
</feature>
<evidence type="ECO:0000256" key="5">
    <source>
        <dbReference type="ARBA" id="ARBA00022989"/>
    </source>
</evidence>
<feature type="transmembrane region" description="Helical" evidence="7">
    <location>
        <begin position="33"/>
        <end position="53"/>
    </location>
</feature>
<dbReference type="Gene3D" id="1.10.3720.10">
    <property type="entry name" value="MetI-like"/>
    <property type="match status" value="1"/>
</dbReference>
<dbReference type="InterPro" id="IPR035906">
    <property type="entry name" value="MetI-like_sf"/>
</dbReference>
<name>A0ABQ6GJ84_9BACL</name>
<dbReference type="InterPro" id="IPR050809">
    <property type="entry name" value="UgpAE/MalFG_permease"/>
</dbReference>
<gene>
    <name evidence="9" type="primary">lplB_8</name>
    <name evidence="9" type="ORF">MU1_53620</name>
</gene>
<keyword evidence="10" id="KW-1185">Reference proteome</keyword>
<dbReference type="PANTHER" id="PTHR43227">
    <property type="entry name" value="BLL4140 PROTEIN"/>
    <property type="match status" value="1"/>
</dbReference>
<dbReference type="SUPFAM" id="SSF161098">
    <property type="entry name" value="MetI-like"/>
    <property type="match status" value="1"/>
</dbReference>
<evidence type="ECO:0000256" key="1">
    <source>
        <dbReference type="ARBA" id="ARBA00004651"/>
    </source>
</evidence>
<dbReference type="CDD" id="cd06261">
    <property type="entry name" value="TM_PBP2"/>
    <property type="match status" value="1"/>
</dbReference>
<evidence type="ECO:0000259" key="8">
    <source>
        <dbReference type="PROSITE" id="PS50928"/>
    </source>
</evidence>
<organism evidence="9 10">
    <name type="scientific">Paenibacillus glycanilyticus</name>
    <dbReference type="NCBI Taxonomy" id="126569"/>
    <lineage>
        <taxon>Bacteria</taxon>
        <taxon>Bacillati</taxon>
        <taxon>Bacillota</taxon>
        <taxon>Bacilli</taxon>
        <taxon>Bacillales</taxon>
        <taxon>Paenibacillaceae</taxon>
        <taxon>Paenibacillus</taxon>
    </lineage>
</organism>
<proteinExistence type="inferred from homology"/>
<dbReference type="EMBL" id="BSSQ01000024">
    <property type="protein sequence ID" value="GLX71014.1"/>
    <property type="molecule type" value="Genomic_DNA"/>
</dbReference>
<dbReference type="PANTHER" id="PTHR43227:SF11">
    <property type="entry name" value="BLL4140 PROTEIN"/>
    <property type="match status" value="1"/>
</dbReference>